<keyword evidence="2" id="KW-1185">Reference proteome</keyword>
<organism evidence="1 2">
    <name type="scientific">Artomyces pyxidatus</name>
    <dbReference type="NCBI Taxonomy" id="48021"/>
    <lineage>
        <taxon>Eukaryota</taxon>
        <taxon>Fungi</taxon>
        <taxon>Dikarya</taxon>
        <taxon>Basidiomycota</taxon>
        <taxon>Agaricomycotina</taxon>
        <taxon>Agaricomycetes</taxon>
        <taxon>Russulales</taxon>
        <taxon>Auriscalpiaceae</taxon>
        <taxon>Artomyces</taxon>
    </lineage>
</organism>
<name>A0ACB8THV9_9AGAM</name>
<proteinExistence type="predicted"/>
<reference evidence="1" key="1">
    <citation type="submission" date="2021-03" db="EMBL/GenBank/DDBJ databases">
        <authorList>
            <consortium name="DOE Joint Genome Institute"/>
            <person name="Ahrendt S."/>
            <person name="Looney B.P."/>
            <person name="Miyauchi S."/>
            <person name="Morin E."/>
            <person name="Drula E."/>
            <person name="Courty P.E."/>
            <person name="Chicoki N."/>
            <person name="Fauchery L."/>
            <person name="Kohler A."/>
            <person name="Kuo A."/>
            <person name="Labutti K."/>
            <person name="Pangilinan J."/>
            <person name="Lipzen A."/>
            <person name="Riley R."/>
            <person name="Andreopoulos W."/>
            <person name="He G."/>
            <person name="Johnson J."/>
            <person name="Barry K.W."/>
            <person name="Grigoriev I.V."/>
            <person name="Nagy L."/>
            <person name="Hibbett D."/>
            <person name="Henrissat B."/>
            <person name="Matheny P.B."/>
            <person name="Labbe J."/>
            <person name="Martin F."/>
        </authorList>
    </citation>
    <scope>NUCLEOTIDE SEQUENCE</scope>
    <source>
        <strain evidence="1">HHB10654</strain>
    </source>
</reference>
<comment type="caution">
    <text evidence="1">The sequence shown here is derived from an EMBL/GenBank/DDBJ whole genome shotgun (WGS) entry which is preliminary data.</text>
</comment>
<protein>
    <submittedName>
        <fullName evidence="1">FAD-binding domain-containing protein</fullName>
    </submittedName>
</protein>
<reference evidence="1" key="2">
    <citation type="journal article" date="2022" name="New Phytol.">
        <title>Evolutionary transition to the ectomycorrhizal habit in the genomes of a hyperdiverse lineage of mushroom-forming fungi.</title>
        <authorList>
            <person name="Looney B."/>
            <person name="Miyauchi S."/>
            <person name="Morin E."/>
            <person name="Drula E."/>
            <person name="Courty P.E."/>
            <person name="Kohler A."/>
            <person name="Kuo A."/>
            <person name="LaButti K."/>
            <person name="Pangilinan J."/>
            <person name="Lipzen A."/>
            <person name="Riley R."/>
            <person name="Andreopoulos W."/>
            <person name="He G."/>
            <person name="Johnson J."/>
            <person name="Nolan M."/>
            <person name="Tritt A."/>
            <person name="Barry K.W."/>
            <person name="Grigoriev I.V."/>
            <person name="Nagy L.G."/>
            <person name="Hibbett D."/>
            <person name="Henrissat B."/>
            <person name="Matheny P.B."/>
            <person name="Labbe J."/>
            <person name="Martin F.M."/>
        </authorList>
    </citation>
    <scope>NUCLEOTIDE SEQUENCE</scope>
    <source>
        <strain evidence="1">HHB10654</strain>
    </source>
</reference>
<dbReference type="EMBL" id="MU277188">
    <property type="protein sequence ID" value="KAI0068041.1"/>
    <property type="molecule type" value="Genomic_DNA"/>
</dbReference>
<evidence type="ECO:0000313" key="2">
    <source>
        <dbReference type="Proteomes" id="UP000814140"/>
    </source>
</evidence>
<dbReference type="Proteomes" id="UP000814140">
    <property type="component" value="Unassembled WGS sequence"/>
</dbReference>
<gene>
    <name evidence="1" type="ORF">BV25DRAFT_509475</name>
</gene>
<evidence type="ECO:0000313" key="1">
    <source>
        <dbReference type="EMBL" id="KAI0068041.1"/>
    </source>
</evidence>
<accession>A0ACB8THV9</accession>
<sequence length="582" mass="63154">MVICEMMPQITALPTMFLAQLVLAAALSIVHAPVRAVSADVWTQLNRTVGGKLHAGSPFSAPCFSNVNGKPVAQDLAACDVVQQHFHDPIYRATQFGSMMNTQWEACQATSRGCLLDPNNASDPLAFENSTCFQGSIPPYYIDVRGVSDVQAALQFAKSSGVHLVIKNSGHDYKGRSSAPGALSLWVHNLNNDILIHNASFVPEGCANAFDSITVGAGIGFRTVYEFADANNVTFIGGYHQTVVPSGGWVQAAGHSVLSPVFGLGIDRVIEFKVVTPDGMVRVVNACQNPDLFWALRGGGGGTFGIVLESTFHVEKQMSLVVVFSNFNQTATNTASWFQILVDNAFKWGQEGWGGHMKSSGLINVNPLLTLDEAKESVKDIMNYTLSQNGTFVIEELPSWLTFFTKYVLQAEAGVGAEPALASRLLPTSLFADEGGKATVHKVIVDALQLAPTGPTIILGPPVLFNYTVNSTSATPAWRDSLWHTNFSPLLDFNDTITQSKSAYEAASKITQSLRDISPNSGAYFNEGNVYEFDHETSFWGPNYPKLLSIKRKYDPDGLLDCWQCVGTRGPNDSRFKCYLPL</sequence>